<feature type="region of interest" description="Disordered" evidence="1">
    <location>
        <begin position="347"/>
        <end position="395"/>
    </location>
</feature>
<accession>A0ABR1FJP4</accession>
<dbReference type="InterPro" id="IPR036282">
    <property type="entry name" value="Glutathione-S-Trfase_C_sf"/>
</dbReference>
<dbReference type="Gene3D" id="1.20.1050.10">
    <property type="match status" value="1"/>
</dbReference>
<comment type="caution">
    <text evidence="4">The sequence shown here is derived from an EMBL/GenBank/DDBJ whole genome shotgun (WGS) entry which is preliminary data.</text>
</comment>
<dbReference type="CDD" id="cd00299">
    <property type="entry name" value="GST_C_family"/>
    <property type="match status" value="1"/>
</dbReference>
<reference evidence="4 5" key="1">
    <citation type="submission" date="2024-03" db="EMBL/GenBank/DDBJ databases">
        <title>Aureococcus anophagefferens CCMP1851 and Kratosvirus quantuckense: Draft genome of a second virus-susceptible host strain in the model system.</title>
        <authorList>
            <person name="Chase E."/>
            <person name="Truchon A.R."/>
            <person name="Schepens W."/>
            <person name="Wilhelm S.W."/>
        </authorList>
    </citation>
    <scope>NUCLEOTIDE SEQUENCE [LARGE SCALE GENOMIC DNA]</scope>
    <source>
        <strain evidence="4 5">CCMP1851</strain>
    </source>
</reference>
<dbReference type="Proteomes" id="UP001363151">
    <property type="component" value="Unassembled WGS sequence"/>
</dbReference>
<dbReference type="PANTHER" id="PTHR43968:SF14">
    <property type="entry name" value="GLUTATHIONE S-TRANSFERASE"/>
    <property type="match status" value="1"/>
</dbReference>
<sequence length="422" mass="45871">MHPRNVVMLCTITWLIIPTNALTWQALDAQLPKAPPPTIIDAVHHRSSPPPLPDDTIVLYRERNGWCPYSERVWLALECKNLPFATVLIDNTGGGRPSWFGSTTPRLRWPDGSDMGESMDIVRAIDDRYGGGPRLYGPPDAQKLVAAFRDCFPRQTRPSSRAAFLFRSSGAPVFRAAFEETLEKTDALLEERGGPFFAGADLSAADVAWAPFLERYAAQLPLLHDGLRPRDASKYPSLARWYDALEERVPAYCCRVRGDAASWAKVLDQAGFGNSGGVPELLSSGSAFDDEIATRGAAIWDDYAATRDYVASTPAREAAAAVVRNRDALVADAARFGVDDAGAACWPSPRRSTRARRSATTPRGGASRPTSTTALRAAGHGRAGRRGDPRAPRLNMWCPRHGASFAVAKSFSADLDGPHSVK</sequence>
<keyword evidence="2" id="KW-0732">Signal</keyword>
<gene>
    <name evidence="4" type="ORF">SO694_00031335</name>
</gene>
<dbReference type="Gene3D" id="3.40.30.10">
    <property type="entry name" value="Glutaredoxin"/>
    <property type="match status" value="1"/>
</dbReference>
<evidence type="ECO:0000259" key="3">
    <source>
        <dbReference type="PROSITE" id="PS50405"/>
    </source>
</evidence>
<dbReference type="EMBL" id="JBBJCI010000371">
    <property type="protein sequence ID" value="KAK7232094.1"/>
    <property type="molecule type" value="Genomic_DNA"/>
</dbReference>
<name>A0ABR1FJP4_AURAN</name>
<dbReference type="SUPFAM" id="SSF47616">
    <property type="entry name" value="GST C-terminal domain-like"/>
    <property type="match status" value="1"/>
</dbReference>
<feature type="domain" description="GST C-terminal" evidence="3">
    <location>
        <begin position="138"/>
        <end position="272"/>
    </location>
</feature>
<dbReference type="PROSITE" id="PS50405">
    <property type="entry name" value="GST_CTER"/>
    <property type="match status" value="1"/>
</dbReference>
<feature type="signal peptide" evidence="2">
    <location>
        <begin position="1"/>
        <end position="21"/>
    </location>
</feature>
<proteinExistence type="predicted"/>
<feature type="chain" id="PRO_5046105074" evidence="2">
    <location>
        <begin position="22"/>
        <end position="422"/>
    </location>
</feature>
<evidence type="ECO:0000256" key="2">
    <source>
        <dbReference type="SAM" id="SignalP"/>
    </source>
</evidence>
<evidence type="ECO:0000313" key="5">
    <source>
        <dbReference type="Proteomes" id="UP001363151"/>
    </source>
</evidence>
<dbReference type="PANTHER" id="PTHR43968">
    <property type="match status" value="1"/>
</dbReference>
<organism evidence="4 5">
    <name type="scientific">Aureococcus anophagefferens</name>
    <name type="common">Harmful bloom alga</name>
    <dbReference type="NCBI Taxonomy" id="44056"/>
    <lineage>
        <taxon>Eukaryota</taxon>
        <taxon>Sar</taxon>
        <taxon>Stramenopiles</taxon>
        <taxon>Ochrophyta</taxon>
        <taxon>Pelagophyceae</taxon>
        <taxon>Pelagomonadales</taxon>
        <taxon>Pelagomonadaceae</taxon>
        <taxon>Aureococcus</taxon>
    </lineage>
</organism>
<dbReference type="InterPro" id="IPR050983">
    <property type="entry name" value="GST_Omega/HSP26"/>
</dbReference>
<protein>
    <submittedName>
        <fullName evidence="4">Glutathione S-transferase</fullName>
    </submittedName>
</protein>
<dbReference type="SFLD" id="SFLDS00019">
    <property type="entry name" value="Glutathione_Transferase_(cytos"/>
    <property type="match status" value="1"/>
</dbReference>
<dbReference type="InterPro" id="IPR040079">
    <property type="entry name" value="Glutathione_S-Trfase"/>
</dbReference>
<evidence type="ECO:0000256" key="1">
    <source>
        <dbReference type="SAM" id="MobiDB-lite"/>
    </source>
</evidence>
<dbReference type="Pfam" id="PF13410">
    <property type="entry name" value="GST_C_2"/>
    <property type="match status" value="1"/>
</dbReference>
<dbReference type="Pfam" id="PF13409">
    <property type="entry name" value="GST_N_2"/>
    <property type="match status" value="1"/>
</dbReference>
<dbReference type="SUPFAM" id="SSF52833">
    <property type="entry name" value="Thioredoxin-like"/>
    <property type="match status" value="1"/>
</dbReference>
<keyword evidence="5" id="KW-1185">Reference proteome</keyword>
<evidence type="ECO:0000313" key="4">
    <source>
        <dbReference type="EMBL" id="KAK7232094.1"/>
    </source>
</evidence>
<dbReference type="InterPro" id="IPR010987">
    <property type="entry name" value="Glutathione-S-Trfase_C-like"/>
</dbReference>
<dbReference type="InterPro" id="IPR004045">
    <property type="entry name" value="Glutathione_S-Trfase_N"/>
</dbReference>
<dbReference type="InterPro" id="IPR036249">
    <property type="entry name" value="Thioredoxin-like_sf"/>
</dbReference>